<dbReference type="RefSeq" id="WP_371438932.1">
    <property type="nucleotide sequence ID" value="NZ_JBHSRS010000016.1"/>
</dbReference>
<organism evidence="2 3">
    <name type="scientific">Polaromonas aquatica</name>
    <dbReference type="NCBI Taxonomy" id="332657"/>
    <lineage>
        <taxon>Bacteria</taxon>
        <taxon>Pseudomonadati</taxon>
        <taxon>Pseudomonadota</taxon>
        <taxon>Betaproteobacteria</taxon>
        <taxon>Burkholderiales</taxon>
        <taxon>Comamonadaceae</taxon>
        <taxon>Polaromonas</taxon>
    </lineage>
</organism>
<dbReference type="GO" id="GO:0005524">
    <property type="term" value="F:ATP binding"/>
    <property type="evidence" value="ECO:0007669"/>
    <property type="project" value="UniProtKB-KW"/>
</dbReference>
<dbReference type="Proteomes" id="UP001596270">
    <property type="component" value="Unassembled WGS sequence"/>
</dbReference>
<accession>A0ABW1TWB9</accession>
<sequence>MPHQLRRIIAINIRNPNGGLPSGRIAELDPRGGVLAVGDNGVGKTTFLRLMPIFYGATPTQVLKGTGRSSMITYTLPDPSSAVAYEYERESVTDLRTVVMHARAGEEAPQFHIIHGGYKETYFYDENNQYVGRDEFKARVEATGVEVTRRLSLHQYRAVILNERLSTKEGVELRRLAALHSLGPRALYNLDQISAAMANEKINFRDLQNIVLERVSDAHTVGVKPSNVRELKQNKDSVSRWMEARTHLADILKRKPEAQRIKERVAKIKGLHLELCSLHVAVKSALGQANVEHEQLRAQHLESSTRFKEQHDAIQGSIRALVSTKEQADGAFQDKRATVASALDRQTHFQRIDVQTMASLDDTEADLQAQKASKEGERDTLTKAAGDITRKRDERKNVIEQSASAQIADIDARSKQSLRESMASMKTINQAQDDALLALATPARLAEIAADRVKIGTAEGEIKQKLQNPMATVQTRADRQAAEADANRWAEELQKAQGEVNKTRDGHDNARRATDHALAQVRQLEQEAQNLSDQIEQLQASLTPEAGSLLEFIRGGDPGMWANTAKLLEPALLARTDLYPALAPDALDGVCPEGTVTVGPLNIRVQELDVPAWFDMQEVRDGLERHQAHATQVAEALKQATETARKLGVQGKQAETAFEGAKAHESLTQAALDSARQKKLRLDKVAQEEERAFKESAIAERISLNERSLSLNAEEHRITQGVEAARLEIREDFKDQRDRLEQADLNADSRFQAEKQTVQSRKDEDLARLQDDYERSLAGMGLDPRRVIDLDAAIQKLGDQLDSIARNRHEVSAWRVFSREQLPSLESDKLDRDRLEQRARDVGKQLQEEHARSEALAAHVKQTLGDIELSIEARKREALRLEEFLTHGLKDFLDHVPAHLHVDWSVPDLENSIKSRRGTMDTEMDELQKDNRSLRNELVKHPGGPADWLDHKERDLPDRQILLPHQYLCAQADVLCDWFEPMESGPYINQLNKEMQGFFSLAGEFVRVLDLFERRVQTFNSDLSKALSATKRFERFRDLSVTVSSSVSQLDYIKVLRQMQDKGNRNPMAYRSVSRTEQDLPSDEDAVLVRTFRDILHNDGGFKINLNEQVRLECTLYENGQRRTISNEEEFRSVSSNGNSALITAMFLMGFVQMIRGDAPVRLTWITDEIGRFDAKNLGAFLQTLDQHKIDVISACPSIDPALARFFPRLSLFEGNGAIYTTKQHFAGVTNGQD</sequence>
<keyword evidence="2" id="KW-0547">Nucleotide-binding</keyword>
<evidence type="ECO:0000256" key="1">
    <source>
        <dbReference type="SAM" id="Coils"/>
    </source>
</evidence>
<reference evidence="3" key="1">
    <citation type="journal article" date="2019" name="Int. J. Syst. Evol. Microbiol.">
        <title>The Global Catalogue of Microorganisms (GCM) 10K type strain sequencing project: providing services to taxonomists for standard genome sequencing and annotation.</title>
        <authorList>
            <consortium name="The Broad Institute Genomics Platform"/>
            <consortium name="The Broad Institute Genome Sequencing Center for Infectious Disease"/>
            <person name="Wu L."/>
            <person name="Ma J."/>
        </authorList>
    </citation>
    <scope>NUCLEOTIDE SEQUENCE [LARGE SCALE GENOMIC DNA]</scope>
    <source>
        <strain evidence="3">CCUG 39402</strain>
    </source>
</reference>
<feature type="coiled-coil region" evidence="1">
    <location>
        <begin position="479"/>
        <end position="541"/>
    </location>
</feature>
<keyword evidence="3" id="KW-1185">Reference proteome</keyword>
<gene>
    <name evidence="2" type="ORF">ACFQND_07445</name>
</gene>
<protein>
    <submittedName>
        <fullName evidence="2">ATP-binding protein</fullName>
    </submittedName>
</protein>
<dbReference type="Pfam" id="PF12128">
    <property type="entry name" value="DUF3584"/>
    <property type="match status" value="1"/>
</dbReference>
<proteinExistence type="predicted"/>
<evidence type="ECO:0000313" key="2">
    <source>
        <dbReference type="EMBL" id="MFC6281063.1"/>
    </source>
</evidence>
<evidence type="ECO:0000313" key="3">
    <source>
        <dbReference type="Proteomes" id="UP001596270"/>
    </source>
</evidence>
<keyword evidence="1" id="KW-0175">Coiled coil</keyword>
<name>A0ABW1TWB9_9BURK</name>
<dbReference type="EMBL" id="JBHSRS010000016">
    <property type="protein sequence ID" value="MFC6281063.1"/>
    <property type="molecule type" value="Genomic_DNA"/>
</dbReference>
<keyword evidence="2" id="KW-0067">ATP-binding</keyword>
<dbReference type="InterPro" id="IPR021979">
    <property type="entry name" value="DUF3584"/>
</dbReference>
<comment type="caution">
    <text evidence="2">The sequence shown here is derived from an EMBL/GenBank/DDBJ whole genome shotgun (WGS) entry which is preliminary data.</text>
</comment>